<dbReference type="GO" id="GO:0005975">
    <property type="term" value="P:carbohydrate metabolic process"/>
    <property type="evidence" value="ECO:0007669"/>
    <property type="project" value="InterPro"/>
</dbReference>
<dbReference type="InterPro" id="IPR011583">
    <property type="entry name" value="Chitinase_II/V-like_cat"/>
</dbReference>
<evidence type="ECO:0000313" key="4">
    <source>
        <dbReference type="Proteomes" id="UP000008281"/>
    </source>
</evidence>
<dbReference type="InterPro" id="IPR001223">
    <property type="entry name" value="Glyco_hydro18_cat"/>
</dbReference>
<keyword evidence="4" id="KW-1185">Reference proteome</keyword>
<name>E3N159_CAERE</name>
<dbReference type="eggNOG" id="KOG2806">
    <property type="taxonomic scope" value="Eukaryota"/>
</dbReference>
<dbReference type="AlphaFoldDB" id="E3N159"/>
<dbReference type="OrthoDB" id="73875at2759"/>
<dbReference type="SMART" id="SM00636">
    <property type="entry name" value="Glyco_18"/>
    <property type="match status" value="1"/>
</dbReference>
<dbReference type="EMBL" id="DS268507">
    <property type="protein sequence ID" value="EFO83175.1"/>
    <property type="molecule type" value="Genomic_DNA"/>
</dbReference>
<dbReference type="InterPro" id="IPR029070">
    <property type="entry name" value="Chitinase_insertion_sf"/>
</dbReference>
<dbReference type="HOGENOM" id="CLU_002833_0_1_1"/>
<evidence type="ECO:0000256" key="1">
    <source>
        <dbReference type="SAM" id="Phobius"/>
    </source>
</evidence>
<reference evidence="3" key="1">
    <citation type="submission" date="2007-07" db="EMBL/GenBank/DDBJ databases">
        <title>PCAP assembly of the Caenorhabditis remanei genome.</title>
        <authorList>
            <consortium name="The Caenorhabditis remanei Sequencing Consortium"/>
            <person name="Wilson R.K."/>
        </authorList>
    </citation>
    <scope>NUCLEOTIDE SEQUENCE [LARGE SCALE GENOMIC DNA]</scope>
    <source>
        <strain evidence="3">PB4641</strain>
    </source>
</reference>
<dbReference type="Gene3D" id="3.20.20.80">
    <property type="entry name" value="Glycosidases"/>
    <property type="match status" value="1"/>
</dbReference>
<protein>
    <recommendedName>
        <fullName evidence="2">GH18 domain-containing protein</fullName>
    </recommendedName>
</protein>
<keyword evidence="1" id="KW-1133">Transmembrane helix</keyword>
<dbReference type="Pfam" id="PF00704">
    <property type="entry name" value="Glyco_hydro_18"/>
    <property type="match status" value="1"/>
</dbReference>
<dbReference type="PROSITE" id="PS51910">
    <property type="entry name" value="GH18_2"/>
    <property type="match status" value="1"/>
</dbReference>
<proteinExistence type="predicted"/>
<dbReference type="InterPro" id="IPR017853">
    <property type="entry name" value="GH"/>
</dbReference>
<dbReference type="InParanoid" id="E3N159"/>
<sequence>MSGAQQVRYMNIASAQDAPPAYNHCPPEESLIMISVEKEIRAVSLRHTRNLLIKKYTTGFLIGFLFCVIVFLISGALWKKFETTNGSPFCNKRVIGYYHGGNNRKITEKQIKKLTHIIFDGVYVNSYNTMEFESDEQRLSFLDMKNKVRTMKSDVKIMVSIDYRPALITDSEKRRFVFNSLSYKVFLNFSEWIRSITNFILEQQLDGVQLTKGTPKSPQENENYIFFIRELRYKLEKLEKDSLRKIPYIVSVMAPPFSQSQLIIHDFFKYVDFLELEIEDPLQLHEITPPIPPLYSTSSNRSIDWTMNAFSCETGEPSKLNIIIPFRGIHWIQTSKAVVTENDEIYRIVAKNGASYEVPWKNIEIFGLNETNAKWHSESMTPYISEPENRELFLFENERSVIEKMKYVRDQNIGGVIIDKLDYDDDWNTLLNAVSSVDLCGGGEQKSDKDKVMYNC</sequence>
<evidence type="ECO:0000313" key="3">
    <source>
        <dbReference type="EMBL" id="EFO83175.1"/>
    </source>
</evidence>
<gene>
    <name evidence="3" type="ORF">CRE_12995</name>
</gene>
<feature type="transmembrane region" description="Helical" evidence="1">
    <location>
        <begin position="56"/>
        <end position="78"/>
    </location>
</feature>
<keyword evidence="1" id="KW-0812">Transmembrane</keyword>
<organism evidence="4">
    <name type="scientific">Caenorhabditis remanei</name>
    <name type="common">Caenorhabditis vulgaris</name>
    <dbReference type="NCBI Taxonomy" id="31234"/>
    <lineage>
        <taxon>Eukaryota</taxon>
        <taxon>Metazoa</taxon>
        <taxon>Ecdysozoa</taxon>
        <taxon>Nematoda</taxon>
        <taxon>Chromadorea</taxon>
        <taxon>Rhabditida</taxon>
        <taxon>Rhabditina</taxon>
        <taxon>Rhabditomorpha</taxon>
        <taxon>Rhabditoidea</taxon>
        <taxon>Rhabditidae</taxon>
        <taxon>Peloderinae</taxon>
        <taxon>Caenorhabditis</taxon>
    </lineage>
</organism>
<dbReference type="Gene3D" id="3.10.50.10">
    <property type="match status" value="1"/>
</dbReference>
<evidence type="ECO:0000259" key="2">
    <source>
        <dbReference type="PROSITE" id="PS51910"/>
    </source>
</evidence>
<dbReference type="Proteomes" id="UP000008281">
    <property type="component" value="Unassembled WGS sequence"/>
</dbReference>
<feature type="domain" description="GH18" evidence="2">
    <location>
        <begin position="92"/>
        <end position="441"/>
    </location>
</feature>
<accession>E3N159</accession>
<dbReference type="STRING" id="31234.E3N159"/>
<dbReference type="PANTHER" id="PTHR46073:SF4">
    <property type="entry name" value="GH18 DOMAIN-CONTAINING PROTEIN"/>
    <property type="match status" value="1"/>
</dbReference>
<dbReference type="SUPFAM" id="SSF51445">
    <property type="entry name" value="(Trans)glycosidases"/>
    <property type="match status" value="1"/>
</dbReference>
<dbReference type="GO" id="GO:0008061">
    <property type="term" value="F:chitin binding"/>
    <property type="evidence" value="ECO:0007669"/>
    <property type="project" value="InterPro"/>
</dbReference>
<keyword evidence="1" id="KW-0472">Membrane</keyword>
<dbReference type="PANTHER" id="PTHR46073">
    <property type="entry name" value="CHITINASE"/>
    <property type="match status" value="1"/>
</dbReference>